<dbReference type="HOGENOM" id="CLU_2481184_0_0_5"/>
<evidence type="ECO:0000313" key="1">
    <source>
        <dbReference type="EMBL" id="CDM62285.1"/>
    </source>
</evidence>
<dbReference type="EMBL" id="HG916855">
    <property type="protein sequence ID" value="CDM62285.1"/>
    <property type="molecule type" value="Genomic_DNA"/>
</dbReference>
<reference evidence="1" key="1">
    <citation type="submission" date="2013-11" db="EMBL/GenBank/DDBJ databases">
        <title>Draft genome sequence of the broad-host-range Rhizobium sp. LPU83 strain, a member of the low-genetic diversity Oregon-like Rhizobium sp. group.</title>
        <authorList>
            <person name="Wibberg D."/>
            <person name="Puehler A."/>
            <person name="Schlueter A."/>
        </authorList>
    </citation>
    <scope>NUCLEOTIDE SEQUENCE [LARGE SCALE GENOMIC DNA]</scope>
    <source>
        <strain evidence="1">LPU83</strain>
        <plasmid evidence="1">pLPU83d</plasmid>
    </source>
</reference>
<dbReference type="AlphaFoldDB" id="W6RQ20"/>
<accession>W6RQ20</accession>
<geneLocation type="plasmid" evidence="1 2">
    <name>pLPU83d</name>
</geneLocation>
<name>W6RQ20_9HYPH</name>
<sequence>MPVHGQLRQWHDVPVDLLDLINDHCQRFTGISDKGYAALDLLTGIVDQVLDFLCRHGGALCKFTYLLRDDSEALPGVAGARGFNTGV</sequence>
<keyword evidence="2" id="KW-1185">Reference proteome</keyword>
<dbReference type="KEGG" id="rhl:LPU83_pLPU83d_0915"/>
<gene>
    <name evidence="1" type="ORF">LPU83_pLPU83d_0915</name>
</gene>
<proteinExistence type="predicted"/>
<protein>
    <submittedName>
        <fullName evidence="1">Uncharacterized protein</fullName>
    </submittedName>
</protein>
<organism evidence="1 2">
    <name type="scientific">Rhizobium favelukesii</name>
    <dbReference type="NCBI Taxonomy" id="348824"/>
    <lineage>
        <taxon>Bacteria</taxon>
        <taxon>Pseudomonadati</taxon>
        <taxon>Pseudomonadota</taxon>
        <taxon>Alphaproteobacteria</taxon>
        <taxon>Hyphomicrobiales</taxon>
        <taxon>Rhizobiaceae</taxon>
        <taxon>Rhizobium/Agrobacterium group</taxon>
        <taxon>Rhizobium</taxon>
    </lineage>
</organism>
<keyword evidence="1" id="KW-0614">Plasmid</keyword>
<dbReference type="Proteomes" id="UP000019443">
    <property type="component" value="Plasmid pLPU83d"/>
</dbReference>
<evidence type="ECO:0000313" key="2">
    <source>
        <dbReference type="Proteomes" id="UP000019443"/>
    </source>
</evidence>